<name>A0A9D9DH73_9FIRM</name>
<feature type="transmembrane region" description="Helical" evidence="1">
    <location>
        <begin position="52"/>
        <end position="72"/>
    </location>
</feature>
<comment type="caution">
    <text evidence="2">The sequence shown here is derived from an EMBL/GenBank/DDBJ whole genome shotgun (WGS) entry which is preliminary data.</text>
</comment>
<feature type="transmembrane region" description="Helical" evidence="1">
    <location>
        <begin position="176"/>
        <end position="196"/>
    </location>
</feature>
<keyword evidence="1" id="KW-0812">Transmembrane</keyword>
<reference evidence="2" key="2">
    <citation type="journal article" date="2021" name="PeerJ">
        <title>Extensive microbial diversity within the chicken gut microbiome revealed by metagenomics and culture.</title>
        <authorList>
            <person name="Gilroy R."/>
            <person name="Ravi A."/>
            <person name="Getino M."/>
            <person name="Pursley I."/>
            <person name="Horton D.L."/>
            <person name="Alikhan N.F."/>
            <person name="Baker D."/>
            <person name="Gharbi K."/>
            <person name="Hall N."/>
            <person name="Watson M."/>
            <person name="Adriaenssens E.M."/>
            <person name="Foster-Nyarko E."/>
            <person name="Jarju S."/>
            <person name="Secka A."/>
            <person name="Antonio M."/>
            <person name="Oren A."/>
            <person name="Chaudhuri R.R."/>
            <person name="La Ragione R."/>
            <person name="Hildebrand F."/>
            <person name="Pallen M.J."/>
        </authorList>
    </citation>
    <scope>NUCLEOTIDE SEQUENCE</scope>
    <source>
        <strain evidence="2">17113</strain>
    </source>
</reference>
<evidence type="ECO:0000313" key="3">
    <source>
        <dbReference type="Proteomes" id="UP000823634"/>
    </source>
</evidence>
<organism evidence="2 3">
    <name type="scientific">Candidatus Alloenteromonas pullistercoris</name>
    <dbReference type="NCBI Taxonomy" id="2840785"/>
    <lineage>
        <taxon>Bacteria</taxon>
        <taxon>Bacillati</taxon>
        <taxon>Bacillota</taxon>
        <taxon>Bacillota incertae sedis</taxon>
        <taxon>Candidatus Alloenteromonas</taxon>
    </lineage>
</organism>
<proteinExistence type="predicted"/>
<dbReference type="AlphaFoldDB" id="A0A9D9DH73"/>
<keyword evidence="1" id="KW-0472">Membrane</keyword>
<dbReference type="EMBL" id="JADINA010000024">
    <property type="protein sequence ID" value="MBO8426421.1"/>
    <property type="molecule type" value="Genomic_DNA"/>
</dbReference>
<gene>
    <name evidence="2" type="ORF">IAC61_03775</name>
</gene>
<reference evidence="2" key="1">
    <citation type="submission" date="2020-10" db="EMBL/GenBank/DDBJ databases">
        <authorList>
            <person name="Gilroy R."/>
        </authorList>
    </citation>
    <scope>NUCLEOTIDE SEQUENCE</scope>
    <source>
        <strain evidence="2">17113</strain>
    </source>
</reference>
<feature type="transmembrane region" description="Helical" evidence="1">
    <location>
        <begin position="142"/>
        <end position="164"/>
    </location>
</feature>
<feature type="transmembrane region" description="Helical" evidence="1">
    <location>
        <begin position="108"/>
        <end position="130"/>
    </location>
</feature>
<dbReference type="Proteomes" id="UP000823634">
    <property type="component" value="Unassembled WGS sequence"/>
</dbReference>
<feature type="transmembrane region" description="Helical" evidence="1">
    <location>
        <begin position="21"/>
        <end position="40"/>
    </location>
</feature>
<protein>
    <recommendedName>
        <fullName evidence="4">Acid-resistance membrane protein</fullName>
    </recommendedName>
</protein>
<evidence type="ECO:0000313" key="2">
    <source>
        <dbReference type="EMBL" id="MBO8426421.1"/>
    </source>
</evidence>
<evidence type="ECO:0008006" key="4">
    <source>
        <dbReference type="Google" id="ProtNLM"/>
    </source>
</evidence>
<feature type="transmembrane region" description="Helical" evidence="1">
    <location>
        <begin position="84"/>
        <end position="102"/>
    </location>
</feature>
<evidence type="ECO:0000256" key="1">
    <source>
        <dbReference type="SAM" id="Phobius"/>
    </source>
</evidence>
<keyword evidence="1" id="KW-1133">Transmembrane helix</keyword>
<accession>A0A9D9DH73</accession>
<sequence length="256" mass="28040">MDKKEKEKQKSISRVWGVWNIVEALLLVCSGVLSIVIGSISETPGEQGPIQTVLAVVVGIFIALDGLLRIIMVLSRQAKTEQSIMLIGGFEITAGIVVAIMHPYFVGIIVNFLGVLLLVIGLLFVLFSIFSIAKRWERFYMPILEIVFGAILLSVGVSILILYYGSDTAVQNRVTLIVIGAVMGIAGLSQFIITLISLSKAKKQNYVVPIENVDVFEFDKAEEKGKKKAVKKDIIEIPAEPVDAIEHKDGPSEKED</sequence>